<evidence type="ECO:0000313" key="3">
    <source>
        <dbReference type="Proteomes" id="UP000005239"/>
    </source>
</evidence>
<feature type="region of interest" description="Disordered" evidence="1">
    <location>
        <begin position="98"/>
        <end position="167"/>
    </location>
</feature>
<feature type="compositionally biased region" description="Low complexity" evidence="1">
    <location>
        <begin position="158"/>
        <end position="167"/>
    </location>
</feature>
<dbReference type="AlphaFoldDB" id="A0A2A6CHD4"/>
<dbReference type="EnsemblMetazoa" id="PPA29732.1">
    <property type="protein sequence ID" value="PPA29732.1"/>
    <property type="gene ID" value="WBGene00202601"/>
</dbReference>
<organism evidence="2 3">
    <name type="scientific">Pristionchus pacificus</name>
    <name type="common">Parasitic nematode worm</name>
    <dbReference type="NCBI Taxonomy" id="54126"/>
    <lineage>
        <taxon>Eukaryota</taxon>
        <taxon>Metazoa</taxon>
        <taxon>Ecdysozoa</taxon>
        <taxon>Nematoda</taxon>
        <taxon>Chromadorea</taxon>
        <taxon>Rhabditida</taxon>
        <taxon>Rhabditina</taxon>
        <taxon>Diplogasteromorpha</taxon>
        <taxon>Diplogasteroidea</taxon>
        <taxon>Neodiplogasteridae</taxon>
        <taxon>Pristionchus</taxon>
    </lineage>
</organism>
<accession>A0A8R1YMB2</accession>
<name>A0A2A6CHD4_PRIPA</name>
<feature type="compositionally biased region" description="Low complexity" evidence="1">
    <location>
        <begin position="103"/>
        <end position="147"/>
    </location>
</feature>
<sequence length="537" mass="58132">MASTSSEEPSPVISSMSFILNSDATTTDADSTPSTSSTGPSSIADSTPTSATSAPSSILCSSTVDNASSSSLYNCTATMMYAHYIATLATTSKDALAFPPPDTKSTQVPPSTTVTTSSKSSPYNDLPTIGPPSTISSSSPKTLPIITFSPPSPALVPSSTEATRSSDSSISQLIQCPTITAASSSSSSAPPFKLAPSSIVEFSSSPSTSSTTIATPCSACSGASTSSTTSSSPTHFTGPFSAPPDCRQLSRPSNDPVDCPCQRCVWQFAIKRKKWKDEIVRTRVTEFVAILGHIPICQAGPACRLDKCPTAIATIQHMTQCHWISGKCPENFLCNWCSSLIRHWTKCSLESCQCDWITPVAFKEELVATSSIRESLLQQMQSVDDFNLTNCMKGIVHALNCMKFDDDSKYCKYENCYSWIKMVTHARTCFSSDCDEWCSPVQIILKHITDCEESDCNWCKHAKAEVHTEDSVDTETRNVLEFVLLHNEGLPRLRHDSNDRRGPSRTLSRRIAKAHKLHRELKGKLRASVRHVAARGV</sequence>
<keyword evidence="3" id="KW-1185">Reference proteome</keyword>
<dbReference type="InterPro" id="IPR000197">
    <property type="entry name" value="Znf_TAZ"/>
</dbReference>
<dbReference type="Proteomes" id="UP000005239">
    <property type="component" value="Unassembled WGS sequence"/>
</dbReference>
<dbReference type="InterPro" id="IPR035898">
    <property type="entry name" value="TAZ_dom_sf"/>
</dbReference>
<feature type="compositionally biased region" description="Polar residues" evidence="1">
    <location>
        <begin position="1"/>
        <end position="20"/>
    </location>
</feature>
<dbReference type="Pfam" id="PF02135">
    <property type="entry name" value="zf-TAZ"/>
    <property type="match status" value="2"/>
</dbReference>
<dbReference type="PROSITE" id="PS50134">
    <property type="entry name" value="ZF_TAZ"/>
    <property type="match status" value="2"/>
</dbReference>
<accession>A0A2A6CHD4</accession>
<feature type="region of interest" description="Disordered" evidence="1">
    <location>
        <begin position="1"/>
        <end position="57"/>
    </location>
</feature>
<protein>
    <submittedName>
        <fullName evidence="2">Uncharacterized protein</fullName>
    </submittedName>
</protein>
<feature type="compositionally biased region" description="Low complexity" evidence="1">
    <location>
        <begin position="22"/>
        <end position="57"/>
    </location>
</feature>
<evidence type="ECO:0000313" key="2">
    <source>
        <dbReference type="EnsemblMetazoa" id="PPA29732.1"/>
    </source>
</evidence>
<proteinExistence type="predicted"/>
<reference evidence="2" key="2">
    <citation type="submission" date="2022-06" db="UniProtKB">
        <authorList>
            <consortium name="EnsemblMetazoa"/>
        </authorList>
    </citation>
    <scope>IDENTIFICATION</scope>
    <source>
        <strain evidence="2">PS312</strain>
    </source>
</reference>
<dbReference type="Gene3D" id="1.20.1020.10">
    <property type="entry name" value="TAZ domain"/>
    <property type="match status" value="2"/>
</dbReference>
<dbReference type="SUPFAM" id="SSF57933">
    <property type="entry name" value="TAZ domain"/>
    <property type="match status" value="2"/>
</dbReference>
<evidence type="ECO:0000256" key="1">
    <source>
        <dbReference type="SAM" id="MobiDB-lite"/>
    </source>
</evidence>
<reference evidence="3" key="1">
    <citation type="journal article" date="2008" name="Nat. Genet.">
        <title>The Pristionchus pacificus genome provides a unique perspective on nematode lifestyle and parasitism.</title>
        <authorList>
            <person name="Dieterich C."/>
            <person name="Clifton S.W."/>
            <person name="Schuster L.N."/>
            <person name="Chinwalla A."/>
            <person name="Delehaunty K."/>
            <person name="Dinkelacker I."/>
            <person name="Fulton L."/>
            <person name="Fulton R."/>
            <person name="Godfrey J."/>
            <person name="Minx P."/>
            <person name="Mitreva M."/>
            <person name="Roeseler W."/>
            <person name="Tian H."/>
            <person name="Witte H."/>
            <person name="Yang S.P."/>
            <person name="Wilson R.K."/>
            <person name="Sommer R.J."/>
        </authorList>
    </citation>
    <scope>NUCLEOTIDE SEQUENCE [LARGE SCALE GENOMIC DNA]</scope>
    <source>
        <strain evidence="3">PS312</strain>
    </source>
</reference>
<gene>
    <name evidence="2" type="primary">WBGene00202601</name>
</gene>